<dbReference type="EMBL" id="MU802110">
    <property type="protein sequence ID" value="KAJ3981502.1"/>
    <property type="molecule type" value="Genomic_DNA"/>
</dbReference>
<reference evidence="2" key="1">
    <citation type="submission" date="2022-08" db="EMBL/GenBank/DDBJ databases">
        <authorList>
            <consortium name="DOE Joint Genome Institute"/>
            <person name="Min B."/>
            <person name="Riley R."/>
            <person name="Sierra-Patev S."/>
            <person name="Naranjo-Ortiz M."/>
            <person name="Looney B."/>
            <person name="Konkel Z."/>
            <person name="Slot J.C."/>
            <person name="Sakamoto Y."/>
            <person name="Steenwyk J.L."/>
            <person name="Rokas A."/>
            <person name="Carro J."/>
            <person name="Camarero S."/>
            <person name="Ferreira P."/>
            <person name="Molpeceres G."/>
            <person name="Ruiz-Duenas F.J."/>
            <person name="Serrano A."/>
            <person name="Henrissat B."/>
            <person name="Drula E."/>
            <person name="Hughes K.W."/>
            <person name="Mata J.L."/>
            <person name="Ishikawa N.K."/>
            <person name="Vargas-Isla R."/>
            <person name="Ushijima S."/>
            <person name="Smith C.A."/>
            <person name="Ahrendt S."/>
            <person name="Andreopoulos W."/>
            <person name="He G."/>
            <person name="Labutti K."/>
            <person name="Lipzen A."/>
            <person name="Ng V."/>
            <person name="Sandor L."/>
            <person name="Barry K."/>
            <person name="Martinez A.T."/>
            <person name="Xiao Y."/>
            <person name="Gibbons J.G."/>
            <person name="Terashima K."/>
            <person name="Hibbett D.S."/>
            <person name="Grigoriev I.V."/>
        </authorList>
    </citation>
    <scope>NUCLEOTIDE SEQUENCE</scope>
    <source>
        <strain evidence="2">TFB7829</strain>
    </source>
</reference>
<sequence length="101" mass="11319">MRLRSFFAFALPVFSVSISTQDTRKSLVDVQSLGPKPPVLPRDSMYPELNGRSDSCWSFCLRDTYSVWPCVLAEAGSARVDCHCLQMLEEIVEWCTGAKLA</sequence>
<feature type="signal peptide" evidence="1">
    <location>
        <begin position="1"/>
        <end position="20"/>
    </location>
</feature>
<keyword evidence="1" id="KW-0732">Signal</keyword>
<dbReference type="AlphaFoldDB" id="A0AA38UP16"/>
<accession>A0AA38UP16</accession>
<feature type="chain" id="PRO_5041397601" description="Extracellular membrane protein CFEM domain-containing protein" evidence="1">
    <location>
        <begin position="21"/>
        <end position="101"/>
    </location>
</feature>
<gene>
    <name evidence="2" type="ORF">F5890DRAFT_535305</name>
</gene>
<name>A0AA38UP16_9AGAR</name>
<organism evidence="2 3">
    <name type="scientific">Lentinula detonsa</name>
    <dbReference type="NCBI Taxonomy" id="2804962"/>
    <lineage>
        <taxon>Eukaryota</taxon>
        <taxon>Fungi</taxon>
        <taxon>Dikarya</taxon>
        <taxon>Basidiomycota</taxon>
        <taxon>Agaricomycotina</taxon>
        <taxon>Agaricomycetes</taxon>
        <taxon>Agaricomycetidae</taxon>
        <taxon>Agaricales</taxon>
        <taxon>Marasmiineae</taxon>
        <taxon>Omphalotaceae</taxon>
        <taxon>Lentinula</taxon>
    </lineage>
</organism>
<evidence type="ECO:0008006" key="4">
    <source>
        <dbReference type="Google" id="ProtNLM"/>
    </source>
</evidence>
<comment type="caution">
    <text evidence="2">The sequence shown here is derived from an EMBL/GenBank/DDBJ whole genome shotgun (WGS) entry which is preliminary data.</text>
</comment>
<evidence type="ECO:0000256" key="1">
    <source>
        <dbReference type="SAM" id="SignalP"/>
    </source>
</evidence>
<evidence type="ECO:0000313" key="3">
    <source>
        <dbReference type="Proteomes" id="UP001163850"/>
    </source>
</evidence>
<protein>
    <recommendedName>
        <fullName evidence="4">Extracellular membrane protein CFEM domain-containing protein</fullName>
    </recommendedName>
</protein>
<evidence type="ECO:0000313" key="2">
    <source>
        <dbReference type="EMBL" id="KAJ3981502.1"/>
    </source>
</evidence>
<dbReference type="Proteomes" id="UP001163850">
    <property type="component" value="Unassembled WGS sequence"/>
</dbReference>
<proteinExistence type="predicted"/>